<evidence type="ECO:0000313" key="2">
    <source>
        <dbReference type="EMBL" id="BCJ87581.1"/>
    </source>
</evidence>
<reference evidence="2 3" key="1">
    <citation type="submission" date="2020-08" db="EMBL/GenBank/DDBJ databases">
        <title>Complete Genome Sequence of Effusibacillus dendaii Strain skT53, Isolated from Farmland soil.</title>
        <authorList>
            <person name="Konishi T."/>
            <person name="Kawasaki H."/>
        </authorList>
    </citation>
    <scope>NUCLEOTIDE SEQUENCE [LARGE SCALE GENOMIC DNA]</scope>
    <source>
        <strain evidence="3">skT53</strain>
    </source>
</reference>
<dbReference type="SUPFAM" id="SSF51735">
    <property type="entry name" value="NAD(P)-binding Rossmann-fold domains"/>
    <property type="match status" value="1"/>
</dbReference>
<feature type="domain" description="NAD-dependent epimerase/dehydratase" evidence="1">
    <location>
        <begin position="4"/>
        <end position="227"/>
    </location>
</feature>
<dbReference type="Gene3D" id="3.40.50.720">
    <property type="entry name" value="NAD(P)-binding Rossmann-like Domain"/>
    <property type="match status" value="1"/>
</dbReference>
<dbReference type="Pfam" id="PF01370">
    <property type="entry name" value="Epimerase"/>
    <property type="match status" value="1"/>
</dbReference>
<dbReference type="AlphaFoldDB" id="A0A7I8DIB2"/>
<protein>
    <submittedName>
        <fullName evidence="2">Epimerase</fullName>
    </submittedName>
</protein>
<organism evidence="2 3">
    <name type="scientific">Effusibacillus dendaii</name>
    <dbReference type="NCBI Taxonomy" id="2743772"/>
    <lineage>
        <taxon>Bacteria</taxon>
        <taxon>Bacillati</taxon>
        <taxon>Bacillota</taxon>
        <taxon>Bacilli</taxon>
        <taxon>Bacillales</taxon>
        <taxon>Alicyclobacillaceae</taxon>
        <taxon>Effusibacillus</taxon>
    </lineage>
</organism>
<keyword evidence="3" id="KW-1185">Reference proteome</keyword>
<evidence type="ECO:0000259" key="1">
    <source>
        <dbReference type="Pfam" id="PF01370"/>
    </source>
</evidence>
<evidence type="ECO:0000313" key="3">
    <source>
        <dbReference type="Proteomes" id="UP000593802"/>
    </source>
</evidence>
<dbReference type="InterPro" id="IPR050177">
    <property type="entry name" value="Lipid_A_modif_metabolic_enz"/>
</dbReference>
<dbReference type="Proteomes" id="UP000593802">
    <property type="component" value="Chromosome"/>
</dbReference>
<dbReference type="RefSeq" id="WP_200757737.1">
    <property type="nucleotide sequence ID" value="NZ_AP023366.1"/>
</dbReference>
<dbReference type="PANTHER" id="PTHR43245">
    <property type="entry name" value="BIFUNCTIONAL POLYMYXIN RESISTANCE PROTEIN ARNA"/>
    <property type="match status" value="1"/>
</dbReference>
<dbReference type="EMBL" id="AP023366">
    <property type="protein sequence ID" value="BCJ87581.1"/>
    <property type="molecule type" value="Genomic_DNA"/>
</dbReference>
<gene>
    <name evidence="2" type="ORF">skT53_25660</name>
</gene>
<dbReference type="InterPro" id="IPR001509">
    <property type="entry name" value="Epimerase_deHydtase"/>
</dbReference>
<dbReference type="KEGG" id="eff:skT53_25660"/>
<name>A0A7I8DIB2_9BACL</name>
<proteinExistence type="predicted"/>
<accession>A0A7I8DIB2</accession>
<dbReference type="InterPro" id="IPR036291">
    <property type="entry name" value="NAD(P)-bd_dom_sf"/>
</dbReference>
<sequence>MEKVVVLGATGGMGSALVKELVGQGFETVAFARTKSKLAALRNKCGDRKYLMSYYAGDVFNLEDLVNATRGADLIIHSVNIPYPEWEAKLLTLANHVVQAAKMNRSKLVVVDNVYPYGRPQMDRVTENHPKEPHTKKGKLRLEMERLIFAAHQTGLPALIARLPDFYGPEARNTLLDVTFQAIVKGKSGIFIGSQDLPREFIYTPDGAKAVAELSKHADAYGQNWNIPGPGTITGREIIQIAKDAAGTNKPVRSIGKNMMAFVGLFNPIVREAVEMMYLNEQPLVLSGEKYERQIGPVPKTPYAEGIRMTIRSLQEANR</sequence>
<dbReference type="PANTHER" id="PTHR43245:SF13">
    <property type="entry name" value="UDP-D-APIOSE_UDP-D-XYLOSE SYNTHASE 2"/>
    <property type="match status" value="1"/>
</dbReference>